<protein>
    <submittedName>
        <fullName evidence="2">Uncharacterized protein</fullName>
    </submittedName>
</protein>
<dbReference type="RefSeq" id="WP_345718424.1">
    <property type="nucleotide sequence ID" value="NZ_BAABFP010000008.1"/>
</dbReference>
<dbReference type="Proteomes" id="UP001596189">
    <property type="component" value="Unassembled WGS sequence"/>
</dbReference>
<evidence type="ECO:0000313" key="3">
    <source>
        <dbReference type="Proteomes" id="UP001596189"/>
    </source>
</evidence>
<gene>
    <name evidence="2" type="ORF">ACFQDO_07440</name>
</gene>
<keyword evidence="1" id="KW-1133">Transmembrane helix</keyword>
<reference evidence="3" key="1">
    <citation type="journal article" date="2019" name="Int. J. Syst. Evol. Microbiol.">
        <title>The Global Catalogue of Microorganisms (GCM) 10K type strain sequencing project: providing services to taxonomists for standard genome sequencing and annotation.</title>
        <authorList>
            <consortium name="The Broad Institute Genomics Platform"/>
            <consortium name="The Broad Institute Genome Sequencing Center for Infectious Disease"/>
            <person name="Wu L."/>
            <person name="Ma J."/>
        </authorList>
    </citation>
    <scope>NUCLEOTIDE SEQUENCE [LARGE SCALE GENOMIC DNA]</scope>
    <source>
        <strain evidence="3">KACC 14249</strain>
    </source>
</reference>
<feature type="transmembrane region" description="Helical" evidence="1">
    <location>
        <begin position="101"/>
        <end position="119"/>
    </location>
</feature>
<comment type="caution">
    <text evidence="2">The sequence shown here is derived from an EMBL/GenBank/DDBJ whole genome shotgun (WGS) entry which is preliminary data.</text>
</comment>
<organism evidence="2 3">
    <name type="scientific">Angustibacter luteus</name>
    <dbReference type="NCBI Taxonomy" id="658456"/>
    <lineage>
        <taxon>Bacteria</taxon>
        <taxon>Bacillati</taxon>
        <taxon>Actinomycetota</taxon>
        <taxon>Actinomycetes</taxon>
        <taxon>Kineosporiales</taxon>
        <taxon>Kineosporiaceae</taxon>
    </lineage>
</organism>
<name>A0ABW1JD38_9ACTN</name>
<keyword evidence="1" id="KW-0472">Membrane</keyword>
<accession>A0ABW1JD38</accession>
<evidence type="ECO:0000256" key="1">
    <source>
        <dbReference type="SAM" id="Phobius"/>
    </source>
</evidence>
<feature type="transmembrane region" description="Helical" evidence="1">
    <location>
        <begin position="32"/>
        <end position="51"/>
    </location>
</feature>
<proteinExistence type="predicted"/>
<evidence type="ECO:0000313" key="2">
    <source>
        <dbReference type="EMBL" id="MFC6006961.1"/>
    </source>
</evidence>
<keyword evidence="3" id="KW-1185">Reference proteome</keyword>
<dbReference type="EMBL" id="JBHSRD010000003">
    <property type="protein sequence ID" value="MFC6006961.1"/>
    <property type="molecule type" value="Genomic_DNA"/>
</dbReference>
<sequence length="120" mass="12880">MITAGPALCALISWGLAVWAACHRWHGHERRIALAAMFAFVLVCCSGLAASATTVNEALAIMAGVGLAAILVVRSRVELTAFGGRERPEGWTDGDEKFENWFVPLCGGILLAVIVVLWTW</sequence>
<keyword evidence="1" id="KW-0812">Transmembrane</keyword>